<feature type="region of interest" description="Disordered" evidence="1">
    <location>
        <begin position="72"/>
        <end position="92"/>
    </location>
</feature>
<reference evidence="2" key="1">
    <citation type="submission" date="2023-03" db="EMBL/GenBank/DDBJ databases">
        <title>Actinoallomurus iriomotensis NBRC 103684.</title>
        <authorList>
            <person name="Ichikawa N."/>
            <person name="Sato H."/>
            <person name="Tonouchi N."/>
        </authorList>
    </citation>
    <scope>NUCLEOTIDE SEQUENCE</scope>
    <source>
        <strain evidence="2">NBRC 103684</strain>
    </source>
</reference>
<gene>
    <name evidence="2" type="ORF">Airi02_010920</name>
</gene>
<protein>
    <submittedName>
        <fullName evidence="2">Uncharacterized protein</fullName>
    </submittedName>
</protein>
<organism evidence="2 3">
    <name type="scientific">Actinoallomurus iriomotensis</name>
    <dbReference type="NCBI Taxonomy" id="478107"/>
    <lineage>
        <taxon>Bacteria</taxon>
        <taxon>Bacillati</taxon>
        <taxon>Actinomycetota</taxon>
        <taxon>Actinomycetes</taxon>
        <taxon>Streptosporangiales</taxon>
        <taxon>Thermomonosporaceae</taxon>
        <taxon>Actinoallomurus</taxon>
    </lineage>
</organism>
<proteinExistence type="predicted"/>
<dbReference type="AlphaFoldDB" id="A0A9W6RZZ4"/>
<accession>A0A9W6RZZ4</accession>
<keyword evidence="3" id="KW-1185">Reference proteome</keyword>
<evidence type="ECO:0000256" key="1">
    <source>
        <dbReference type="SAM" id="MobiDB-lite"/>
    </source>
</evidence>
<name>A0A9W6RZZ4_9ACTN</name>
<comment type="caution">
    <text evidence="2">The sequence shown here is derived from an EMBL/GenBank/DDBJ whole genome shotgun (WGS) entry which is preliminary data.</text>
</comment>
<dbReference type="Proteomes" id="UP001165074">
    <property type="component" value="Unassembled WGS sequence"/>
</dbReference>
<feature type="region of interest" description="Disordered" evidence="1">
    <location>
        <begin position="1"/>
        <end position="24"/>
    </location>
</feature>
<evidence type="ECO:0000313" key="2">
    <source>
        <dbReference type="EMBL" id="GLY83162.1"/>
    </source>
</evidence>
<dbReference type="EMBL" id="BSTK01000002">
    <property type="protein sequence ID" value="GLY83162.1"/>
    <property type="molecule type" value="Genomic_DNA"/>
</dbReference>
<sequence>MATSESRFGCNTNPSVFTMPMPQTVRATGRPQYDEADAADGFVRGGEAAVVSVPTPGRGKRSGIDLFGEEPKAAQWGGSAPAPGRSDPRPAGAVRTAIQTVPDGFGFPSA</sequence>
<evidence type="ECO:0000313" key="3">
    <source>
        <dbReference type="Proteomes" id="UP001165074"/>
    </source>
</evidence>
<feature type="compositionally biased region" description="Polar residues" evidence="1">
    <location>
        <begin position="1"/>
        <end position="16"/>
    </location>
</feature>